<protein>
    <submittedName>
        <fullName evidence="2">Conidial yellow pigment biosynthesis polyketide synthase</fullName>
    </submittedName>
</protein>
<dbReference type="OrthoDB" id="10253869at2759"/>
<gene>
    <name evidence="2" type="ORF">ESCO_002848</name>
</gene>
<evidence type="ECO:0000313" key="3">
    <source>
        <dbReference type="Proteomes" id="UP000053831"/>
    </source>
</evidence>
<reference evidence="2 3" key="1">
    <citation type="submission" date="2015-07" db="EMBL/GenBank/DDBJ databases">
        <title>The genome of the fungus Escovopsis weberi, a specialized disease agent of ant agriculture.</title>
        <authorList>
            <person name="de Man T.J."/>
            <person name="Stajich J.E."/>
            <person name="Kubicek C.P."/>
            <person name="Chenthamara K."/>
            <person name="Atanasova L."/>
            <person name="Druzhinina I.S."/>
            <person name="Birnbaum S."/>
            <person name="Barribeau S.M."/>
            <person name="Teiling C."/>
            <person name="Suen G."/>
            <person name="Currie C."/>
            <person name="Gerardo N.M."/>
        </authorList>
    </citation>
    <scope>NUCLEOTIDE SEQUENCE [LARGE SCALE GENOMIC DNA]</scope>
</reference>
<sequence>MIVVSNPELVQAENWRDAAAPAEATPVFLIHDGGGTTFAYHCLGPLGRSVYGIHNPYFRSGQVFNGGLPQMARLYASWVKRTVAARGFPVKRRNGDGTVSVLLGGWSLGGLLSLEVARRLAGDPVVRVVGILMVDSAFPGAAGGADRSLLASAHLLDPASWAAMVQGSKNDINSNNSNKSTINSSEPPRGAGDGPDPCPPDNDDDDGDDGDDGNGDCGSRQNVSAREKNLALSRRCMANAVQMVARWDAPRWDGDLAGSRPRAILLRAKVPVPTPAGAPALGLDRSRGERTLGWDAYAGGMFEEVLDVEGHHFEVFAPRYIDGISEAMRRALDRLDAMARGSG</sequence>
<dbReference type="SUPFAM" id="SSF53474">
    <property type="entry name" value="alpha/beta-Hydrolases"/>
    <property type="match status" value="1"/>
</dbReference>
<dbReference type="AlphaFoldDB" id="A0A0M8N222"/>
<feature type="region of interest" description="Disordered" evidence="1">
    <location>
        <begin position="169"/>
        <end position="223"/>
    </location>
</feature>
<dbReference type="Proteomes" id="UP000053831">
    <property type="component" value="Unassembled WGS sequence"/>
</dbReference>
<feature type="compositionally biased region" description="Low complexity" evidence="1">
    <location>
        <begin position="169"/>
        <end position="185"/>
    </location>
</feature>
<keyword evidence="3" id="KW-1185">Reference proteome</keyword>
<proteinExistence type="predicted"/>
<dbReference type="EMBL" id="LGSR01000022">
    <property type="protein sequence ID" value="KOS18181.1"/>
    <property type="molecule type" value="Genomic_DNA"/>
</dbReference>
<evidence type="ECO:0000256" key="1">
    <source>
        <dbReference type="SAM" id="MobiDB-lite"/>
    </source>
</evidence>
<name>A0A0M8N222_ESCWE</name>
<evidence type="ECO:0000313" key="2">
    <source>
        <dbReference type="EMBL" id="KOS18181.1"/>
    </source>
</evidence>
<comment type="caution">
    <text evidence="2">The sequence shown here is derived from an EMBL/GenBank/DDBJ whole genome shotgun (WGS) entry which is preliminary data.</text>
</comment>
<dbReference type="InterPro" id="IPR029058">
    <property type="entry name" value="AB_hydrolase_fold"/>
</dbReference>
<feature type="compositionally biased region" description="Acidic residues" evidence="1">
    <location>
        <begin position="201"/>
        <end position="214"/>
    </location>
</feature>
<organism evidence="2 3">
    <name type="scientific">Escovopsis weberi</name>
    <dbReference type="NCBI Taxonomy" id="150374"/>
    <lineage>
        <taxon>Eukaryota</taxon>
        <taxon>Fungi</taxon>
        <taxon>Dikarya</taxon>
        <taxon>Ascomycota</taxon>
        <taxon>Pezizomycotina</taxon>
        <taxon>Sordariomycetes</taxon>
        <taxon>Hypocreomycetidae</taxon>
        <taxon>Hypocreales</taxon>
        <taxon>Hypocreaceae</taxon>
        <taxon>Escovopsis</taxon>
    </lineage>
</organism>
<dbReference type="STRING" id="150374.A0A0M8N222"/>
<dbReference type="Gene3D" id="3.40.50.1820">
    <property type="entry name" value="alpha/beta hydrolase"/>
    <property type="match status" value="1"/>
</dbReference>
<accession>A0A0M8N222</accession>